<proteinExistence type="predicted"/>
<accession>A0AAJ0CND4</accession>
<dbReference type="PANTHER" id="PTHR28110">
    <property type="entry name" value="TRANSMEMBRANE PROTEIN"/>
    <property type="match status" value="1"/>
</dbReference>
<dbReference type="GO" id="GO:0005737">
    <property type="term" value="C:cytoplasm"/>
    <property type="evidence" value="ECO:0007669"/>
    <property type="project" value="TreeGrafter"/>
</dbReference>
<organism evidence="1 2">
    <name type="scientific">Conoideocrella luteorostrata</name>
    <dbReference type="NCBI Taxonomy" id="1105319"/>
    <lineage>
        <taxon>Eukaryota</taxon>
        <taxon>Fungi</taxon>
        <taxon>Dikarya</taxon>
        <taxon>Ascomycota</taxon>
        <taxon>Pezizomycotina</taxon>
        <taxon>Sordariomycetes</taxon>
        <taxon>Hypocreomycetidae</taxon>
        <taxon>Hypocreales</taxon>
        <taxon>Clavicipitaceae</taxon>
        <taxon>Conoideocrella</taxon>
    </lineage>
</organism>
<dbReference type="EMBL" id="JASWJB010000112">
    <property type="protein sequence ID" value="KAK2596711.1"/>
    <property type="molecule type" value="Genomic_DNA"/>
</dbReference>
<evidence type="ECO:0000313" key="2">
    <source>
        <dbReference type="Proteomes" id="UP001251528"/>
    </source>
</evidence>
<evidence type="ECO:0000313" key="1">
    <source>
        <dbReference type="EMBL" id="KAK2596711.1"/>
    </source>
</evidence>
<gene>
    <name evidence="1" type="ORF">QQS21_006226</name>
</gene>
<dbReference type="Proteomes" id="UP001251528">
    <property type="component" value="Unassembled WGS sequence"/>
</dbReference>
<dbReference type="AlphaFoldDB" id="A0AAJ0CND4"/>
<reference evidence="1" key="1">
    <citation type="submission" date="2023-06" db="EMBL/GenBank/DDBJ databases">
        <title>Conoideocrella luteorostrata (Hypocreales: Clavicipitaceae), a potential biocontrol fungus for elongate hemlock scale in United States Christmas tree production areas.</title>
        <authorList>
            <person name="Barrett H."/>
            <person name="Lovett B."/>
            <person name="Macias A.M."/>
            <person name="Stajich J.E."/>
            <person name="Kasson M.T."/>
        </authorList>
    </citation>
    <scope>NUCLEOTIDE SEQUENCE</scope>
    <source>
        <strain evidence="1">ARSEF 14590</strain>
    </source>
</reference>
<comment type="caution">
    <text evidence="1">The sequence shown here is derived from an EMBL/GenBank/DDBJ whole genome shotgun (WGS) entry which is preliminary data.</text>
</comment>
<dbReference type="InterPro" id="IPR055323">
    <property type="entry name" value="C57A10.07/YOR238W"/>
</dbReference>
<name>A0AAJ0CND4_9HYPO</name>
<protein>
    <submittedName>
        <fullName evidence="1">Uncharacterized protein</fullName>
    </submittedName>
</protein>
<dbReference type="PANTHER" id="PTHR28110:SF1">
    <property type="entry name" value="TRANSMEMBRANE PROTEIN"/>
    <property type="match status" value="1"/>
</dbReference>
<sequence>MGEKFNKLIPGARAPTRSETKLSEARSYANLAFQNQYFNLLPFPPSPAADTDMDIILEERALDSFHNILFSMTLFWDRFRTWPVHVTVVSHGFKKPRIMGHCRVIGLSEDMVTFVGIDPPGGMGDEGEAEGAMNGVKEALRDWQEDPMGRGEKLAGKRRRRNVWGVWQGVFEGGAGDDKGGLEIELDREGERLVPEGRRPWR</sequence>
<keyword evidence="2" id="KW-1185">Reference proteome</keyword>